<gene>
    <name evidence="10" type="ORF">BIW11_00097</name>
</gene>
<dbReference type="Pfam" id="PF00027">
    <property type="entry name" value="cNMP_binding"/>
    <property type="match status" value="1"/>
</dbReference>
<evidence type="ECO:0000256" key="2">
    <source>
        <dbReference type="ARBA" id="ARBA00022448"/>
    </source>
</evidence>
<keyword evidence="4 8" id="KW-1133">Transmembrane helix</keyword>
<dbReference type="Gene3D" id="1.10.287.630">
    <property type="entry name" value="Helix hairpin bin"/>
    <property type="match status" value="1"/>
</dbReference>
<dbReference type="AlphaFoldDB" id="A0A1V9Y278"/>
<dbReference type="CDD" id="cd00038">
    <property type="entry name" value="CAP_ED"/>
    <property type="match status" value="1"/>
</dbReference>
<dbReference type="Gene3D" id="2.60.120.10">
    <property type="entry name" value="Jelly Rolls"/>
    <property type="match status" value="1"/>
</dbReference>
<keyword evidence="5" id="KW-0406">Ion transport</keyword>
<evidence type="ECO:0000256" key="7">
    <source>
        <dbReference type="ARBA" id="ARBA00023303"/>
    </source>
</evidence>
<dbReference type="GO" id="GO:0098855">
    <property type="term" value="C:HCN channel complex"/>
    <property type="evidence" value="ECO:0007669"/>
    <property type="project" value="TreeGrafter"/>
</dbReference>
<feature type="domain" description="Cyclic nucleotide-binding" evidence="9">
    <location>
        <begin position="527"/>
        <end position="626"/>
    </location>
</feature>
<dbReference type="SMART" id="SM00100">
    <property type="entry name" value="cNMP"/>
    <property type="match status" value="1"/>
</dbReference>
<dbReference type="PANTHER" id="PTHR45689:SF5">
    <property type="entry name" value="I[[H]] CHANNEL, ISOFORM E"/>
    <property type="match status" value="1"/>
</dbReference>
<dbReference type="SUPFAM" id="SSF81324">
    <property type="entry name" value="Voltage-gated potassium channels"/>
    <property type="match status" value="1"/>
</dbReference>
<dbReference type="InterPro" id="IPR014710">
    <property type="entry name" value="RmlC-like_jellyroll"/>
</dbReference>
<protein>
    <submittedName>
        <fullName evidence="10">Potassium/sodium hyperpolarization-activated cyclic nucleotide-gated channel 4-like</fullName>
    </submittedName>
</protein>
<evidence type="ECO:0000256" key="6">
    <source>
        <dbReference type="ARBA" id="ARBA00023136"/>
    </source>
</evidence>
<sequence>MEGTYLPCTLLTHRELTLERRIPQYTMTQADTRTASAHPHKGSHEQCYYTLGAQNPLGDRVRLMSFQEIYHQKHGGPNLDDMNKLQGLHPTGCAFTRTGSRRRRGPLSHFCQFGIDKPIKEDRRNQEQPHANGRTVNVPVDGGSALERLFTEHYPLEDSVDPNTLQQRKLFEKHLRGFFVETQGRRHALKNYSTFKEDPQVKTSWVVHPWSENRLRWDLVMVLVCTLSMVLVPIMVAFLEYFDWWDECLIFNITSDAISAFDIIFNFRTGFVDRRGVHHQVNLSPAAVRIHYLKGWFTVDFVSTFPFDYTLPKLIQVFCYESFESGSRLLTLGKFLGLLRLLRVCRLVRYMTKLQRSFSNSTQWVFLRTLNMVLLMVLTAHWNGCLHFLDSSWMIQYSWSLFNSLSQMLCIGYGRMAPETLVDMWFTLWGMLSGSVGFCLIIAHIAAVWQQMDAPRKLHRQKMAELEDFMSYKGFDEKLRSRIRDYFEQRYHGRVFDEESILACMSEPLRELVMRHNCQTMISSLPFLSSAEPPFLNELVTHLKFELYQPDDVIVAHGTVGEKMFFIQSGEVSVLNHDGAILASLHQGQYFGELSLLVRCERNATVRAATHCSCFTLDVTDFRQVLVHFPHIEASIRTLSQDIRAMREAATSDGSDSAIAPISMVAATLLDAVDSSTSDVEAAAEYSPVDARDSRAPARARSVIVTCSEPPTPFSREYQAC</sequence>
<dbReference type="PRINTS" id="PR01463">
    <property type="entry name" value="EAGCHANLFMLY"/>
</dbReference>
<accession>A0A1V9Y278</accession>
<feature type="transmembrane region" description="Helical" evidence="8">
    <location>
        <begin position="426"/>
        <end position="449"/>
    </location>
</feature>
<proteinExistence type="predicted"/>
<feature type="transmembrane region" description="Helical" evidence="8">
    <location>
        <begin position="394"/>
        <end position="414"/>
    </location>
</feature>
<dbReference type="InterPro" id="IPR018490">
    <property type="entry name" value="cNMP-bd_dom_sf"/>
</dbReference>
<dbReference type="InterPro" id="IPR051413">
    <property type="entry name" value="K/Na_HCN_channel"/>
</dbReference>
<dbReference type="Pfam" id="PF00520">
    <property type="entry name" value="Ion_trans"/>
    <property type="match status" value="1"/>
</dbReference>
<evidence type="ECO:0000313" key="10">
    <source>
        <dbReference type="EMBL" id="OQR79846.1"/>
    </source>
</evidence>
<dbReference type="FunCoup" id="A0A1V9Y278">
    <property type="interactions" value="10"/>
</dbReference>
<evidence type="ECO:0000256" key="3">
    <source>
        <dbReference type="ARBA" id="ARBA00022692"/>
    </source>
</evidence>
<evidence type="ECO:0000256" key="5">
    <source>
        <dbReference type="ARBA" id="ARBA00023065"/>
    </source>
</evidence>
<keyword evidence="11" id="KW-1185">Reference proteome</keyword>
<dbReference type="Proteomes" id="UP000192247">
    <property type="component" value="Unassembled WGS sequence"/>
</dbReference>
<dbReference type="EMBL" id="MNPL01000611">
    <property type="protein sequence ID" value="OQR79846.1"/>
    <property type="molecule type" value="Genomic_DNA"/>
</dbReference>
<keyword evidence="3 8" id="KW-0812">Transmembrane</keyword>
<reference evidence="10 11" key="1">
    <citation type="journal article" date="2017" name="Gigascience">
        <title>Draft genome of the honey bee ectoparasitic mite, Tropilaelaps mercedesae, is shaped by the parasitic life history.</title>
        <authorList>
            <person name="Dong X."/>
            <person name="Armstrong S.D."/>
            <person name="Xia D."/>
            <person name="Makepeace B.L."/>
            <person name="Darby A.C."/>
            <person name="Kadowaki T."/>
        </authorList>
    </citation>
    <scope>NUCLEOTIDE SEQUENCE [LARGE SCALE GENOMIC DNA]</scope>
    <source>
        <strain evidence="10">Wuxi-XJTLU</strain>
    </source>
</reference>
<organism evidence="10 11">
    <name type="scientific">Tropilaelaps mercedesae</name>
    <dbReference type="NCBI Taxonomy" id="418985"/>
    <lineage>
        <taxon>Eukaryota</taxon>
        <taxon>Metazoa</taxon>
        <taxon>Ecdysozoa</taxon>
        <taxon>Arthropoda</taxon>
        <taxon>Chelicerata</taxon>
        <taxon>Arachnida</taxon>
        <taxon>Acari</taxon>
        <taxon>Parasitiformes</taxon>
        <taxon>Mesostigmata</taxon>
        <taxon>Gamasina</taxon>
        <taxon>Dermanyssoidea</taxon>
        <taxon>Laelapidae</taxon>
        <taxon>Tropilaelaps</taxon>
    </lineage>
</organism>
<evidence type="ECO:0000259" key="9">
    <source>
        <dbReference type="PROSITE" id="PS50042"/>
    </source>
</evidence>
<dbReference type="InterPro" id="IPR005821">
    <property type="entry name" value="Ion_trans_dom"/>
</dbReference>
<dbReference type="GO" id="GO:0003254">
    <property type="term" value="P:regulation of membrane depolarization"/>
    <property type="evidence" value="ECO:0007669"/>
    <property type="project" value="TreeGrafter"/>
</dbReference>
<dbReference type="GO" id="GO:0005249">
    <property type="term" value="F:voltage-gated potassium channel activity"/>
    <property type="evidence" value="ECO:0007669"/>
    <property type="project" value="InterPro"/>
</dbReference>
<dbReference type="SUPFAM" id="SSF51206">
    <property type="entry name" value="cAMP-binding domain-like"/>
    <property type="match status" value="1"/>
</dbReference>
<evidence type="ECO:0000256" key="8">
    <source>
        <dbReference type="SAM" id="Phobius"/>
    </source>
</evidence>
<dbReference type="InParanoid" id="A0A1V9Y278"/>
<evidence type="ECO:0000256" key="1">
    <source>
        <dbReference type="ARBA" id="ARBA00004141"/>
    </source>
</evidence>
<evidence type="ECO:0000313" key="11">
    <source>
        <dbReference type="Proteomes" id="UP000192247"/>
    </source>
</evidence>
<dbReference type="GO" id="GO:0035725">
    <property type="term" value="P:sodium ion transmembrane transport"/>
    <property type="evidence" value="ECO:0007669"/>
    <property type="project" value="TreeGrafter"/>
</dbReference>
<dbReference type="InterPro" id="IPR000595">
    <property type="entry name" value="cNMP-bd_dom"/>
</dbReference>
<dbReference type="PROSITE" id="PS50042">
    <property type="entry name" value="CNMP_BINDING_3"/>
    <property type="match status" value="1"/>
</dbReference>
<feature type="transmembrane region" description="Helical" evidence="8">
    <location>
        <begin position="219"/>
        <end position="239"/>
    </location>
</feature>
<dbReference type="InterPro" id="IPR003938">
    <property type="entry name" value="K_chnl_volt-dep_EAG/ELK/ERG"/>
</dbReference>
<name>A0A1V9Y278_9ACAR</name>
<dbReference type="OrthoDB" id="2021138at2759"/>
<dbReference type="PANTHER" id="PTHR45689">
    <property type="entry name" value="I[[H]] CHANNEL, ISOFORM E"/>
    <property type="match status" value="1"/>
</dbReference>
<comment type="caution">
    <text evidence="10">The sequence shown here is derived from an EMBL/GenBank/DDBJ whole genome shotgun (WGS) entry which is preliminary data.</text>
</comment>
<dbReference type="Gene3D" id="1.10.287.70">
    <property type="match status" value="1"/>
</dbReference>
<comment type="subcellular location">
    <subcellularLocation>
        <location evidence="1">Membrane</location>
        <topology evidence="1">Multi-pass membrane protein</topology>
    </subcellularLocation>
</comment>
<keyword evidence="7" id="KW-0407">Ion channel</keyword>
<keyword evidence="2" id="KW-0813">Transport</keyword>
<keyword evidence="6 8" id="KW-0472">Membrane</keyword>
<feature type="transmembrane region" description="Helical" evidence="8">
    <location>
        <begin position="365"/>
        <end position="382"/>
    </location>
</feature>
<evidence type="ECO:0000256" key="4">
    <source>
        <dbReference type="ARBA" id="ARBA00022989"/>
    </source>
</evidence>